<keyword evidence="3 6" id="KW-0732">Signal</keyword>
<proteinExistence type="inferred from homology"/>
<keyword evidence="5" id="KW-0998">Cell outer membrane</keyword>
<protein>
    <recommendedName>
        <fullName evidence="11">RagB/SusD family nutrient uptake outer membrane protein</fullName>
    </recommendedName>
</protein>
<evidence type="ECO:0008006" key="11">
    <source>
        <dbReference type="Google" id="ProtNLM"/>
    </source>
</evidence>
<evidence type="ECO:0000259" key="8">
    <source>
        <dbReference type="Pfam" id="PF14322"/>
    </source>
</evidence>
<keyword evidence="10" id="KW-1185">Reference proteome</keyword>
<dbReference type="InterPro" id="IPR011990">
    <property type="entry name" value="TPR-like_helical_dom_sf"/>
</dbReference>
<comment type="subcellular location">
    <subcellularLocation>
        <location evidence="1">Cell outer membrane</location>
    </subcellularLocation>
</comment>
<name>A0A271J4G7_9BACT</name>
<evidence type="ECO:0000256" key="2">
    <source>
        <dbReference type="ARBA" id="ARBA00006275"/>
    </source>
</evidence>
<dbReference type="Proteomes" id="UP000216339">
    <property type="component" value="Unassembled WGS sequence"/>
</dbReference>
<dbReference type="GO" id="GO:0009279">
    <property type="term" value="C:cell outer membrane"/>
    <property type="evidence" value="ECO:0007669"/>
    <property type="project" value="UniProtKB-SubCell"/>
</dbReference>
<reference evidence="9 10" key="1">
    <citation type="submission" date="2016-11" db="EMBL/GenBank/DDBJ databases">
        <title>Study of marine rhodopsin-containing bacteria.</title>
        <authorList>
            <person name="Yoshizawa S."/>
            <person name="Kumagai Y."/>
            <person name="Kogure K."/>
        </authorList>
    </citation>
    <scope>NUCLEOTIDE SEQUENCE [LARGE SCALE GENOMIC DNA]</scope>
    <source>
        <strain evidence="9 10">SAORIC-28</strain>
    </source>
</reference>
<accession>A0A271J4G7</accession>
<dbReference type="Pfam" id="PF14322">
    <property type="entry name" value="SusD-like_3"/>
    <property type="match status" value="1"/>
</dbReference>
<dbReference type="InterPro" id="IPR012944">
    <property type="entry name" value="SusD_RagB_dom"/>
</dbReference>
<evidence type="ECO:0000256" key="6">
    <source>
        <dbReference type="SAM" id="SignalP"/>
    </source>
</evidence>
<evidence type="ECO:0000259" key="7">
    <source>
        <dbReference type="Pfam" id="PF07980"/>
    </source>
</evidence>
<evidence type="ECO:0000313" key="9">
    <source>
        <dbReference type="EMBL" id="PAP78421.1"/>
    </source>
</evidence>
<dbReference type="InterPro" id="IPR033985">
    <property type="entry name" value="SusD-like_N"/>
</dbReference>
<evidence type="ECO:0000256" key="3">
    <source>
        <dbReference type="ARBA" id="ARBA00022729"/>
    </source>
</evidence>
<feature type="domain" description="RagB/SusD" evidence="7">
    <location>
        <begin position="313"/>
        <end position="407"/>
    </location>
</feature>
<dbReference type="AlphaFoldDB" id="A0A271J4G7"/>
<comment type="similarity">
    <text evidence="2">Belongs to the SusD family.</text>
</comment>
<dbReference type="Pfam" id="PF07980">
    <property type="entry name" value="SusD_RagB"/>
    <property type="match status" value="1"/>
</dbReference>
<dbReference type="EMBL" id="MQWD01000001">
    <property type="protein sequence ID" value="PAP78421.1"/>
    <property type="molecule type" value="Genomic_DNA"/>
</dbReference>
<sequence length="439" mass="48203">MMRRAALFLAVPVLALAVAGCDSVLDVEPPSQLTSTIAIEDANGARNALRGAYSALQSGSYYGGDLVFFGDLLADNTTHTGTFTSFAEADANTLLATNGSVEGLYESLYFGIGITNQILQRVPALDDLGETEKNEILGEAHFLRALHYHNLVKLWGPVPIVTTTLSSVEEASQVTRSPVDAVYAQVLSDLQEAERLITDADQTKQASLGAVKALLARVHLYRGEWTLAEQQADEVIAMGYRLADAYGDLFTPDAETPEAIFSLDFNTQDFNNFGYYFEVRREVRPTPDLYDAYENEDARRAWSIEQSSTGRLTGTKYPTTTGEEDLHVLRLGEVLLIRAEALARQGRLADAVDAYNALRVRAGLAPHVLGVDVSTPQDVLAAIWHERRLELAFEGDRWPDLVRTGRATDVLGIRECQVPFPIPQRELNVAPNLEQNPSC</sequence>
<dbReference type="SUPFAM" id="SSF48452">
    <property type="entry name" value="TPR-like"/>
    <property type="match status" value="1"/>
</dbReference>
<dbReference type="Gene3D" id="1.25.40.390">
    <property type="match status" value="1"/>
</dbReference>
<keyword evidence="4" id="KW-0472">Membrane</keyword>
<evidence type="ECO:0000256" key="5">
    <source>
        <dbReference type="ARBA" id="ARBA00023237"/>
    </source>
</evidence>
<feature type="chain" id="PRO_5012628375" description="RagB/SusD family nutrient uptake outer membrane protein" evidence="6">
    <location>
        <begin position="18"/>
        <end position="439"/>
    </location>
</feature>
<dbReference type="CDD" id="cd08977">
    <property type="entry name" value="SusD"/>
    <property type="match status" value="1"/>
</dbReference>
<evidence type="ECO:0000256" key="4">
    <source>
        <dbReference type="ARBA" id="ARBA00023136"/>
    </source>
</evidence>
<evidence type="ECO:0000256" key="1">
    <source>
        <dbReference type="ARBA" id="ARBA00004442"/>
    </source>
</evidence>
<feature type="signal peptide" evidence="6">
    <location>
        <begin position="1"/>
        <end position="17"/>
    </location>
</feature>
<dbReference type="PROSITE" id="PS51257">
    <property type="entry name" value="PROKAR_LIPOPROTEIN"/>
    <property type="match status" value="1"/>
</dbReference>
<feature type="domain" description="SusD-like N-terminal" evidence="8">
    <location>
        <begin position="25"/>
        <end position="220"/>
    </location>
</feature>
<comment type="caution">
    <text evidence="9">The sequence shown here is derived from an EMBL/GenBank/DDBJ whole genome shotgun (WGS) entry which is preliminary data.</text>
</comment>
<evidence type="ECO:0000313" key="10">
    <source>
        <dbReference type="Proteomes" id="UP000216339"/>
    </source>
</evidence>
<gene>
    <name evidence="9" type="ORF">BSZ37_19325</name>
</gene>
<organism evidence="9 10">
    <name type="scientific">Rubrivirga marina</name>
    <dbReference type="NCBI Taxonomy" id="1196024"/>
    <lineage>
        <taxon>Bacteria</taxon>
        <taxon>Pseudomonadati</taxon>
        <taxon>Rhodothermota</taxon>
        <taxon>Rhodothermia</taxon>
        <taxon>Rhodothermales</taxon>
        <taxon>Rubricoccaceae</taxon>
        <taxon>Rubrivirga</taxon>
    </lineage>
</organism>